<evidence type="ECO:0000313" key="1">
    <source>
        <dbReference type="EMBL" id="SHH92000.1"/>
    </source>
</evidence>
<dbReference type="AlphaFoldDB" id="A0A1M5WWZ9"/>
<dbReference type="Proteomes" id="UP000184079">
    <property type="component" value="Unassembled WGS sequence"/>
</dbReference>
<proteinExistence type="predicted"/>
<sequence>MKQKNMSFDEQNCIRWVISEYRKDQRAGVLAPIIRSRYVEELFSKGAGFHEQGTVRESNKRL</sequence>
<gene>
    <name evidence="1" type="ORF">SAMN05421807_11959</name>
</gene>
<reference evidence="2" key="1">
    <citation type="submission" date="2016-11" db="EMBL/GenBank/DDBJ databases">
        <authorList>
            <person name="Varghese N."/>
            <person name="Submissions S."/>
        </authorList>
    </citation>
    <scope>NUCLEOTIDE SEQUENCE [LARGE SCALE GENOMIC DNA]</scope>
    <source>
        <strain evidence="2">CGMCC 1.6496</strain>
    </source>
</reference>
<organism evidence="1 2">
    <name type="scientific">Virgibacillus chiguensis</name>
    <dbReference type="NCBI Taxonomy" id="411959"/>
    <lineage>
        <taxon>Bacteria</taxon>
        <taxon>Bacillati</taxon>
        <taxon>Bacillota</taxon>
        <taxon>Bacilli</taxon>
        <taxon>Bacillales</taxon>
        <taxon>Bacillaceae</taxon>
        <taxon>Virgibacillus</taxon>
    </lineage>
</organism>
<dbReference type="OrthoDB" id="2974414at2"/>
<accession>A0A1M5WWZ9</accession>
<dbReference type="RefSeq" id="WP_073012464.1">
    <property type="nucleotide sequence ID" value="NZ_FQXD01000019.1"/>
</dbReference>
<protein>
    <submittedName>
        <fullName evidence="1">Uncharacterized protein</fullName>
    </submittedName>
</protein>
<dbReference type="EMBL" id="FQXD01000019">
    <property type="protein sequence ID" value="SHH92000.1"/>
    <property type="molecule type" value="Genomic_DNA"/>
</dbReference>
<keyword evidence="2" id="KW-1185">Reference proteome</keyword>
<name>A0A1M5WWZ9_9BACI</name>
<evidence type="ECO:0000313" key="2">
    <source>
        <dbReference type="Proteomes" id="UP000184079"/>
    </source>
</evidence>